<evidence type="ECO:0000256" key="1">
    <source>
        <dbReference type="SAM" id="MobiDB-lite"/>
    </source>
</evidence>
<feature type="region of interest" description="Disordered" evidence="1">
    <location>
        <begin position="102"/>
        <end position="123"/>
    </location>
</feature>
<dbReference type="eggNOG" id="ENOG502SK65">
    <property type="taxonomic scope" value="Eukaryota"/>
</dbReference>
<feature type="domain" description="DUF7924" evidence="3">
    <location>
        <begin position="13"/>
        <end position="82"/>
    </location>
</feature>
<organism evidence="4 5">
    <name type="scientific">Ajellomyces capsulatus (strain H143)</name>
    <name type="common">Darling's disease fungus</name>
    <name type="synonym">Histoplasma capsulatum</name>
    <dbReference type="NCBI Taxonomy" id="544712"/>
    <lineage>
        <taxon>Eukaryota</taxon>
        <taxon>Fungi</taxon>
        <taxon>Dikarya</taxon>
        <taxon>Ascomycota</taxon>
        <taxon>Pezizomycotina</taxon>
        <taxon>Eurotiomycetes</taxon>
        <taxon>Eurotiomycetidae</taxon>
        <taxon>Onygenales</taxon>
        <taxon>Ajellomycetaceae</taxon>
        <taxon>Histoplasma</taxon>
    </lineage>
</organism>
<name>C6HR90_AJECH</name>
<evidence type="ECO:0000259" key="3">
    <source>
        <dbReference type="Pfam" id="PF25545"/>
    </source>
</evidence>
<dbReference type="AlphaFoldDB" id="C6HR90"/>
<proteinExistence type="predicted"/>
<reference evidence="5" key="1">
    <citation type="submission" date="2009-05" db="EMBL/GenBank/DDBJ databases">
        <title>The genome sequence of Ajellomyces capsulatus strain H143.</title>
        <authorList>
            <person name="Champion M."/>
            <person name="Cuomo C.A."/>
            <person name="Ma L.-J."/>
            <person name="Henn M.R."/>
            <person name="Sil A."/>
            <person name="Goldman B."/>
            <person name="Young S.K."/>
            <person name="Kodira C.D."/>
            <person name="Zeng Q."/>
            <person name="Koehrsen M."/>
            <person name="Alvarado L."/>
            <person name="Berlin A.M."/>
            <person name="Borenstein D."/>
            <person name="Chen Z."/>
            <person name="Engels R."/>
            <person name="Freedman E."/>
            <person name="Gellesch M."/>
            <person name="Goldberg J."/>
            <person name="Griggs A."/>
            <person name="Gujja S."/>
            <person name="Heiman D.I."/>
            <person name="Hepburn T.A."/>
            <person name="Howarth C."/>
            <person name="Jen D."/>
            <person name="Larson L."/>
            <person name="Lewis B."/>
            <person name="Mehta T."/>
            <person name="Park D."/>
            <person name="Pearson M."/>
            <person name="Roberts A."/>
            <person name="Saif S."/>
            <person name="Shea T.D."/>
            <person name="Shenoy N."/>
            <person name="Sisk P."/>
            <person name="Stolte C."/>
            <person name="Sykes S."/>
            <person name="Walk T."/>
            <person name="White J."/>
            <person name="Yandava C."/>
            <person name="Klein B."/>
            <person name="McEwen J.G."/>
            <person name="Puccia R."/>
            <person name="Goldman G.H."/>
            <person name="Felipe M.S."/>
            <person name="Nino-Vega G."/>
            <person name="San-Blas G."/>
            <person name="Taylor J.W."/>
            <person name="Mendoza L."/>
            <person name="Galagan J.E."/>
            <person name="Nusbaum C."/>
            <person name="Birren B.W."/>
        </authorList>
    </citation>
    <scope>NUCLEOTIDE SEQUENCE [LARGE SCALE GENOMIC DNA]</scope>
    <source>
        <strain evidence="5">H143</strain>
    </source>
</reference>
<dbReference type="Pfam" id="PF25545">
    <property type="entry name" value="DUF7924"/>
    <property type="match status" value="1"/>
</dbReference>
<feature type="transmembrane region" description="Helical" evidence="2">
    <location>
        <begin position="6"/>
        <end position="25"/>
    </location>
</feature>
<gene>
    <name evidence="4" type="ORF">HCDG_08475</name>
</gene>
<keyword evidence="2" id="KW-0472">Membrane</keyword>
<keyword evidence="2" id="KW-0812">Transmembrane</keyword>
<dbReference type="PANTHER" id="PTHR42470">
    <property type="entry name" value="VAST DOMAIN-CONTAINING PROTEIN"/>
    <property type="match status" value="1"/>
</dbReference>
<keyword evidence="2" id="KW-1133">Transmembrane helix</keyword>
<dbReference type="Proteomes" id="UP000002624">
    <property type="component" value="Unassembled WGS sequence"/>
</dbReference>
<dbReference type="HOGENOM" id="CLU_1874869_0_0_1"/>
<protein>
    <recommendedName>
        <fullName evidence="3">DUF7924 domain-containing protein</fullName>
    </recommendedName>
</protein>
<accession>C6HR90</accession>
<dbReference type="InterPro" id="IPR057684">
    <property type="entry name" value="DUF7924"/>
</dbReference>
<dbReference type="VEuPathDB" id="FungiDB:HCDG_08475"/>
<dbReference type="STRING" id="544712.C6HR90"/>
<dbReference type="EMBL" id="GG692436">
    <property type="protein sequence ID" value="EER37024.1"/>
    <property type="molecule type" value="Genomic_DNA"/>
</dbReference>
<evidence type="ECO:0000313" key="5">
    <source>
        <dbReference type="Proteomes" id="UP000002624"/>
    </source>
</evidence>
<evidence type="ECO:0000256" key="2">
    <source>
        <dbReference type="SAM" id="Phobius"/>
    </source>
</evidence>
<evidence type="ECO:0000313" key="4">
    <source>
        <dbReference type="EMBL" id="EER37024.1"/>
    </source>
</evidence>
<dbReference type="PANTHER" id="PTHR42470:SF2">
    <property type="match status" value="1"/>
</dbReference>
<sequence>MHLSQSLALGFGFCVCALLHFMRIYGHYALVKEKQTTFYRRPIRKFDFTEQDGKERWTAYRFTRNIYDIWMPTHLKRIHSAIDQIPPLLDLDVSQMELQFSQRSNAESFEDDDRQSSFIGSADITPSTSFTQYKVN</sequence>